<protein>
    <recommendedName>
        <fullName evidence="3">SET domain-containing protein</fullName>
    </recommendedName>
</protein>
<evidence type="ECO:0000313" key="2">
    <source>
        <dbReference type="Proteomes" id="UP001189624"/>
    </source>
</evidence>
<evidence type="ECO:0000313" key="1">
    <source>
        <dbReference type="EMBL" id="CAJ1932965.1"/>
    </source>
</evidence>
<dbReference type="CDD" id="cd10537">
    <property type="entry name" value="SET_SETD9"/>
    <property type="match status" value="1"/>
</dbReference>
<name>A0AA86V579_9FABA</name>
<dbReference type="InterPro" id="IPR040415">
    <property type="entry name" value="SETD9"/>
</dbReference>
<reference evidence="1" key="1">
    <citation type="submission" date="2023-10" db="EMBL/GenBank/DDBJ databases">
        <authorList>
            <person name="Domelevo Entfellner J.-B."/>
        </authorList>
    </citation>
    <scope>NUCLEOTIDE SEQUENCE</scope>
</reference>
<dbReference type="Gramene" id="rna-AYBTSS11_LOCUS6083">
    <property type="protein sequence ID" value="CAJ1932965.1"/>
    <property type="gene ID" value="gene-AYBTSS11_LOCUS6083"/>
</dbReference>
<evidence type="ECO:0008006" key="3">
    <source>
        <dbReference type="Google" id="ProtNLM"/>
    </source>
</evidence>
<dbReference type="EMBL" id="OY731399">
    <property type="protein sequence ID" value="CAJ1932965.1"/>
    <property type="molecule type" value="Genomic_DNA"/>
</dbReference>
<gene>
    <name evidence="1" type="ORF">AYBTSS11_LOCUS6083</name>
</gene>
<dbReference type="PANTHER" id="PTHR33524">
    <property type="entry name" value="C5ORF35"/>
    <property type="match status" value="1"/>
</dbReference>
<sequence length="478" mass="53835">MIEEVMEMHEEIYGWCWGTGIPTHELSLAALSDLAALLASISSSSCGVSLCSTVPRKLHVALKSHSVQDSSVSFIQSKMALFFQKFQEAVKTLAKRPAFSRDPRQLQFEADINRLFLYLSYNRLGKNADEAHAEEIIEVASKATFADQQMQVQENVHSQVKTFCTFMDEILLPNEKMVNEQQLENTVPHRSGLSFAVGRSDPALTNPAAPKTRPLSQAEVSQNLKDQLGYTVNVKPSRIPHKDAGHGLFLDGTVDVGAVLAFYPGIIYSPAYYRYIPGYPKVDALNPYLITRYDGNVINAQPWGCGGDNRELWNGSKIGEIKPDVKGAEPERGSERFWKLLSKPLEGYKGDNNEVIERRNPLALAHFANHPPKGVQPNVMICPYDFPLTESNMRVYVPNVLFGNSEVNMRRFGNFWFKSGRGSKISGSPVPTLKTLVLIATRPLRDEELLLNYRLSNTKRRPEWYAPVDEEEDRRRWS</sequence>
<organism evidence="1 2">
    <name type="scientific">Sphenostylis stenocarpa</name>
    <dbReference type="NCBI Taxonomy" id="92480"/>
    <lineage>
        <taxon>Eukaryota</taxon>
        <taxon>Viridiplantae</taxon>
        <taxon>Streptophyta</taxon>
        <taxon>Embryophyta</taxon>
        <taxon>Tracheophyta</taxon>
        <taxon>Spermatophyta</taxon>
        <taxon>Magnoliopsida</taxon>
        <taxon>eudicotyledons</taxon>
        <taxon>Gunneridae</taxon>
        <taxon>Pentapetalae</taxon>
        <taxon>rosids</taxon>
        <taxon>fabids</taxon>
        <taxon>Fabales</taxon>
        <taxon>Fabaceae</taxon>
        <taxon>Papilionoideae</taxon>
        <taxon>50 kb inversion clade</taxon>
        <taxon>NPAAA clade</taxon>
        <taxon>indigoferoid/millettioid clade</taxon>
        <taxon>Phaseoleae</taxon>
        <taxon>Sphenostylis</taxon>
    </lineage>
</organism>
<proteinExistence type="predicted"/>
<accession>A0AA86V579</accession>
<dbReference type="Proteomes" id="UP001189624">
    <property type="component" value="Chromosome 2"/>
</dbReference>
<dbReference type="PANTHER" id="PTHR33524:SF1">
    <property type="entry name" value="SET DOMAIN-CONTAINING PROTEIN"/>
    <property type="match status" value="1"/>
</dbReference>
<dbReference type="AlphaFoldDB" id="A0AA86V579"/>
<keyword evidence="2" id="KW-1185">Reference proteome</keyword>